<keyword evidence="1" id="KW-0175">Coiled coil</keyword>
<dbReference type="EMBL" id="NZBD01000004">
    <property type="protein sequence ID" value="MAG17976.1"/>
    <property type="molecule type" value="Genomic_DNA"/>
</dbReference>
<dbReference type="Proteomes" id="UP000226712">
    <property type="component" value="Unassembled WGS sequence"/>
</dbReference>
<evidence type="ECO:0000313" key="3">
    <source>
        <dbReference type="EMBL" id="MAG17976.1"/>
    </source>
</evidence>
<evidence type="ECO:0000313" key="4">
    <source>
        <dbReference type="Proteomes" id="UP000226712"/>
    </source>
</evidence>
<keyword evidence="2" id="KW-0812">Transmembrane</keyword>
<sequence>MGKFKKLIFLIIFIGLVYFGAIQLGFIGGLDQVKAIDAKYGVGAGKLIPATMDELEQYGSELQGLNASGDTKEVVAVKLELIEMQKSLLEYSENVSQIDFDAPNCSVSGSIVKARNAAEKAVHNADNALQKRNNLSKNISGFGYLIHEDFDTTLNAVKSSLEGPINTLKTIC</sequence>
<keyword evidence="2" id="KW-1133">Transmembrane helix</keyword>
<feature type="coiled-coil region" evidence="1">
    <location>
        <begin position="111"/>
        <end position="138"/>
    </location>
</feature>
<proteinExistence type="predicted"/>
<dbReference type="AlphaFoldDB" id="A0A2D6LP42"/>
<feature type="transmembrane region" description="Helical" evidence="2">
    <location>
        <begin position="7"/>
        <end position="30"/>
    </location>
</feature>
<name>A0A2D6LP42_9ARCH</name>
<organism evidence="3 4">
    <name type="scientific">Candidatus Iainarchaeum sp</name>
    <dbReference type="NCBI Taxonomy" id="3101447"/>
    <lineage>
        <taxon>Archaea</taxon>
        <taxon>Candidatus Iainarchaeota</taxon>
        <taxon>Candidatus Iainarchaeia</taxon>
        <taxon>Candidatus Iainarchaeales</taxon>
        <taxon>Candidatus Iainarchaeaceae</taxon>
        <taxon>Candidatus Iainarchaeum</taxon>
    </lineage>
</organism>
<gene>
    <name evidence="3" type="ORF">CL944_00710</name>
</gene>
<comment type="caution">
    <text evidence="3">The sequence shown here is derived from an EMBL/GenBank/DDBJ whole genome shotgun (WGS) entry which is preliminary data.</text>
</comment>
<keyword evidence="2" id="KW-0472">Membrane</keyword>
<evidence type="ECO:0000256" key="2">
    <source>
        <dbReference type="SAM" id="Phobius"/>
    </source>
</evidence>
<reference evidence="4" key="1">
    <citation type="submission" date="2017-09" db="EMBL/GenBank/DDBJ databases">
        <title>The Reconstruction of 2,631 Draft Metagenome-Assembled Genomes from the Global Oceans.</title>
        <authorList>
            <person name="Tully B.J."/>
            <person name="Graham E.D."/>
            <person name="Heidelberg J.F."/>
        </authorList>
    </citation>
    <scope>NUCLEOTIDE SEQUENCE [LARGE SCALE GENOMIC DNA]</scope>
</reference>
<protein>
    <submittedName>
        <fullName evidence="3">Uncharacterized protein</fullName>
    </submittedName>
</protein>
<accession>A0A2D6LP42</accession>
<evidence type="ECO:0000256" key="1">
    <source>
        <dbReference type="SAM" id="Coils"/>
    </source>
</evidence>